<dbReference type="PANTHER" id="PTHR43320:SF2">
    <property type="entry name" value="2-DEHYDRO-3-DEOXYGLUCONOKINASE_2-DEHYDRO-3-DEOXYGALACTONOKINASE"/>
    <property type="match status" value="1"/>
</dbReference>
<comment type="similarity">
    <text evidence="1">Belongs to the carbohydrate kinase PfkB family.</text>
</comment>
<keyword evidence="2" id="KW-0808">Transferase</keyword>
<dbReference type="InterPro" id="IPR029056">
    <property type="entry name" value="Ribokinase-like"/>
</dbReference>
<comment type="caution">
    <text evidence="5">The sequence shown here is derived from an EMBL/GenBank/DDBJ whole genome shotgun (WGS) entry which is preliminary data.</text>
</comment>
<protein>
    <submittedName>
        <fullName evidence="5">Kinase, PfkB family</fullName>
    </submittedName>
</protein>
<accession>A0A133KGC3</accession>
<evidence type="ECO:0000256" key="3">
    <source>
        <dbReference type="ARBA" id="ARBA00022777"/>
    </source>
</evidence>
<evidence type="ECO:0000256" key="2">
    <source>
        <dbReference type="ARBA" id="ARBA00022679"/>
    </source>
</evidence>
<feature type="domain" description="Carbohydrate kinase PfkB" evidence="4">
    <location>
        <begin position="3"/>
        <end position="302"/>
    </location>
</feature>
<organism evidence="5 6">
    <name type="scientific">Anaerococcus tetradius</name>
    <dbReference type="NCBI Taxonomy" id="33036"/>
    <lineage>
        <taxon>Bacteria</taxon>
        <taxon>Bacillati</taxon>
        <taxon>Bacillota</taxon>
        <taxon>Tissierellia</taxon>
        <taxon>Tissierellales</taxon>
        <taxon>Peptoniphilaceae</taxon>
        <taxon>Anaerococcus</taxon>
    </lineage>
</organism>
<dbReference type="PANTHER" id="PTHR43320">
    <property type="entry name" value="SUGAR KINASE"/>
    <property type="match status" value="1"/>
</dbReference>
<keyword evidence="3 5" id="KW-0418">Kinase</keyword>
<name>A0A133KGC3_9FIRM</name>
<dbReference type="Gene3D" id="3.40.1190.20">
    <property type="match status" value="1"/>
</dbReference>
<dbReference type="EMBL" id="LRPM01000022">
    <property type="protein sequence ID" value="KWZ78632.1"/>
    <property type="molecule type" value="Genomic_DNA"/>
</dbReference>
<evidence type="ECO:0000313" key="6">
    <source>
        <dbReference type="Proteomes" id="UP000070383"/>
    </source>
</evidence>
<dbReference type="PATRIC" id="fig|33036.3.peg.641"/>
<dbReference type="AlphaFoldDB" id="A0A133KGC3"/>
<dbReference type="InterPro" id="IPR011611">
    <property type="entry name" value="PfkB_dom"/>
</dbReference>
<dbReference type="InterPro" id="IPR052700">
    <property type="entry name" value="Carb_kinase_PfkB-like"/>
</dbReference>
<dbReference type="Pfam" id="PF00294">
    <property type="entry name" value="PfkB"/>
    <property type="match status" value="1"/>
</dbReference>
<dbReference type="GO" id="GO:0016301">
    <property type="term" value="F:kinase activity"/>
    <property type="evidence" value="ECO:0007669"/>
    <property type="project" value="UniProtKB-KW"/>
</dbReference>
<evidence type="ECO:0000259" key="4">
    <source>
        <dbReference type="Pfam" id="PF00294"/>
    </source>
</evidence>
<dbReference type="CDD" id="cd01166">
    <property type="entry name" value="KdgK"/>
    <property type="match status" value="1"/>
</dbReference>
<proteinExistence type="inferred from homology"/>
<keyword evidence="6" id="KW-1185">Reference proteome</keyword>
<evidence type="ECO:0000313" key="5">
    <source>
        <dbReference type="EMBL" id="KWZ78632.1"/>
    </source>
</evidence>
<dbReference type="RefSeq" id="WP_004837001.1">
    <property type="nucleotide sequence ID" value="NZ_CAMPNK010000006.1"/>
</dbReference>
<evidence type="ECO:0000256" key="1">
    <source>
        <dbReference type="ARBA" id="ARBA00010688"/>
    </source>
</evidence>
<dbReference type="SUPFAM" id="SSF53613">
    <property type="entry name" value="Ribokinase-like"/>
    <property type="match status" value="1"/>
</dbReference>
<dbReference type="OrthoDB" id="9813569at2"/>
<dbReference type="Proteomes" id="UP000070383">
    <property type="component" value="Unassembled WGS sequence"/>
</dbReference>
<gene>
    <name evidence="5" type="ORF">HMPREF3200_00644</name>
</gene>
<sequence>MNRKIVTLGELTLRLSPFDFERFVQTDKFEVIFGGAEANVAIALANLGDDVRYLTKLVENEMGQAALNNISRFGIDTDYIVRGGERLGIYYAEKGVGLRSPKVIYDRKNSSMAKAKIEEFDWDGVFKDVGLYFTTGITAAISKEGRDLVQYSIKEAKKRGLVVVFDLNYRASLWSLDEACEFYDKVLPMVDILIGVLPTRHECFKGDFNHECLSQMLKEIHDKYHIKYTISSIRNSFSASINSLSAGMYNGREYLKSQTYKFDIVDRIGGGDAFAAGLIHAYVNGYDIHDALDFAIALSALKHSIIGDYALFTEKQVGRLVSGDKHMLSFS</sequence>
<dbReference type="STRING" id="33036.HMPREF3200_00644"/>
<reference evidence="6" key="1">
    <citation type="submission" date="2016-01" db="EMBL/GenBank/DDBJ databases">
        <authorList>
            <person name="Mitreva M."/>
            <person name="Pepin K.H."/>
            <person name="Mihindukulasuriya K.A."/>
            <person name="Fulton R."/>
            <person name="Fronick C."/>
            <person name="O'Laughlin M."/>
            <person name="Miner T."/>
            <person name="Herter B."/>
            <person name="Rosa B.A."/>
            <person name="Cordes M."/>
            <person name="Tomlinson C."/>
            <person name="Wollam A."/>
            <person name="Palsikar V.B."/>
            <person name="Mardis E.R."/>
            <person name="Wilson R.K."/>
        </authorList>
    </citation>
    <scope>NUCLEOTIDE SEQUENCE [LARGE SCALE GENOMIC DNA]</scope>
    <source>
        <strain evidence="6">MJR8151</strain>
    </source>
</reference>